<dbReference type="InterPro" id="IPR023346">
    <property type="entry name" value="Lysozyme-like_dom_sf"/>
</dbReference>
<keyword evidence="2" id="KW-1185">Reference proteome</keyword>
<organism evidence="1 2">
    <name type="scientific">Novosphingobium album</name>
    <name type="common">ex Hu et al. 2023</name>
    <dbReference type="NCBI Taxonomy" id="2930093"/>
    <lineage>
        <taxon>Bacteria</taxon>
        <taxon>Pseudomonadati</taxon>
        <taxon>Pseudomonadota</taxon>
        <taxon>Alphaproteobacteria</taxon>
        <taxon>Sphingomonadales</taxon>
        <taxon>Sphingomonadaceae</taxon>
        <taxon>Novosphingobium</taxon>
    </lineage>
</organism>
<comment type="caution">
    <text evidence="1">The sequence shown here is derived from an EMBL/GenBank/DDBJ whole genome shotgun (WGS) entry which is preliminary data.</text>
</comment>
<dbReference type="Gene3D" id="1.10.530.10">
    <property type="match status" value="1"/>
</dbReference>
<dbReference type="Proteomes" id="UP001162880">
    <property type="component" value="Unassembled WGS sequence"/>
</dbReference>
<dbReference type="SUPFAM" id="SSF53955">
    <property type="entry name" value="Lysozyme-like"/>
    <property type="match status" value="1"/>
</dbReference>
<evidence type="ECO:0000313" key="2">
    <source>
        <dbReference type="Proteomes" id="UP001162880"/>
    </source>
</evidence>
<reference evidence="1" key="1">
    <citation type="submission" date="2022-03" db="EMBL/GenBank/DDBJ databases">
        <title>Identification of a novel bacterium isolated from mangrove sediments.</title>
        <authorList>
            <person name="Pan X."/>
        </authorList>
    </citation>
    <scope>NUCLEOTIDE SEQUENCE</scope>
    <source>
        <strain evidence="1">B2580</strain>
    </source>
</reference>
<protein>
    <submittedName>
        <fullName evidence="1">Lytic transglycosylase domain-containing protein</fullName>
    </submittedName>
</protein>
<accession>A0ABT0AZV6</accession>
<sequence length="300" mass="30843">MSEGQIYNGIGGAAAAGGAQTRAAIARASEKTGIDFQYLLAQAKLESSLDPGARASTSSAAGLYQFTQGTWLETLGRHGTEHGMDWVNSVIQGGRISDPGTRAQVMGLRYNADVSSMMAAELASDNKAELTTQLGREPDAAELYMAHFLGIAGASKFLSALQTDPSQSAAAILPKAAAANHGIFYSGGSPRSVGAVMDLMRGRVAGAMEGGDAAYWASMSPAQGVQTASNEINGTAGASWQPPMGPIAREFHAGLGSAPKAPAVSTLSMAQTLQGTFGSSPDAVPARVRDAYAKLARFNL</sequence>
<gene>
    <name evidence="1" type="ORF">MTR64_06630</name>
</gene>
<dbReference type="EMBL" id="JALHLE010000007">
    <property type="protein sequence ID" value="MCJ2178231.1"/>
    <property type="molecule type" value="Genomic_DNA"/>
</dbReference>
<name>A0ABT0AZV6_9SPHN</name>
<proteinExistence type="predicted"/>
<evidence type="ECO:0000313" key="1">
    <source>
        <dbReference type="EMBL" id="MCJ2178231.1"/>
    </source>
</evidence>